<accession>A0A0S2FD65</accession>
<dbReference type="RefSeq" id="WP_057918528.1">
    <property type="nucleotide sequence ID" value="NZ_CP011129.1"/>
</dbReference>
<reference evidence="1 2" key="1">
    <citation type="journal article" date="2015" name="BMC Genomics">
        <title>Comparative genomics and metabolic profiling of the genus Lysobacter.</title>
        <authorList>
            <person name="de Bruijn I."/>
            <person name="Cheng X."/>
            <person name="de Jager V."/>
            <person name="Exposito R.G."/>
            <person name="Watrous J."/>
            <person name="Patel N."/>
            <person name="Postma J."/>
            <person name="Dorrestein P.C."/>
            <person name="Kobayashi D."/>
            <person name="Raaijmakers J.M."/>
        </authorList>
    </citation>
    <scope>NUCLEOTIDE SEQUENCE [LARGE SCALE GENOMIC DNA]</scope>
    <source>
        <strain evidence="1 2">76</strain>
    </source>
</reference>
<name>A0A0S2FD65_LYSAN</name>
<keyword evidence="2" id="KW-1185">Reference proteome</keyword>
<organism evidence="1 2">
    <name type="scientific">Lysobacter antibioticus</name>
    <dbReference type="NCBI Taxonomy" id="84531"/>
    <lineage>
        <taxon>Bacteria</taxon>
        <taxon>Pseudomonadati</taxon>
        <taxon>Pseudomonadota</taxon>
        <taxon>Gammaproteobacteria</taxon>
        <taxon>Lysobacterales</taxon>
        <taxon>Lysobacteraceae</taxon>
        <taxon>Lysobacter</taxon>
    </lineage>
</organism>
<sequence>MTTRERRNGTEQASAVALRAGLTREQLDALTTLEHFRWELRFVRRPLFLEPIPVVFHPDGERYAVLEADGSLNENPGFEIRR</sequence>
<dbReference type="KEGG" id="laq:GLA29479_2405"/>
<evidence type="ECO:0000313" key="2">
    <source>
        <dbReference type="Proteomes" id="UP000060787"/>
    </source>
</evidence>
<gene>
    <name evidence="1" type="ORF">LA76x_3374</name>
</gene>
<dbReference type="AlphaFoldDB" id="A0A0S2FD65"/>
<dbReference type="Proteomes" id="UP000060787">
    <property type="component" value="Chromosome"/>
</dbReference>
<proteinExistence type="predicted"/>
<dbReference type="PATRIC" id="fig|84531.7.peg.2356"/>
<dbReference type="EMBL" id="CP011129">
    <property type="protein sequence ID" value="ALN81500.1"/>
    <property type="molecule type" value="Genomic_DNA"/>
</dbReference>
<dbReference type="KEGG" id="lab:LA76x_3374"/>
<dbReference type="OrthoDB" id="6025219at2"/>
<evidence type="ECO:0000313" key="1">
    <source>
        <dbReference type="EMBL" id="ALN81500.1"/>
    </source>
</evidence>
<protein>
    <submittedName>
        <fullName evidence="1">Uncharacterized protein</fullName>
    </submittedName>
</protein>
<dbReference type="eggNOG" id="ENOG5033CEJ">
    <property type="taxonomic scope" value="Bacteria"/>
</dbReference>